<name>A0AAE1YRX6_9LAMI</name>
<comment type="caution">
    <text evidence="1">The sequence shown here is derived from an EMBL/GenBank/DDBJ whole genome shotgun (WGS) entry which is preliminary data.</text>
</comment>
<evidence type="ECO:0000313" key="2">
    <source>
        <dbReference type="Proteomes" id="UP001293254"/>
    </source>
</evidence>
<accession>A0AAE1YRX6</accession>
<sequence length="136" mass="14981">FSEPSIISRDLRRGCARLPFRHGCLLCIDNGCDCQRPTANRPNFSFNKEQILFPPSVSTAYSFVDGAPPQNPTTIATTIASDSHTTLSPKCLASTKITLNPLTVTSRLAHSFSCPTPSEYSSSNCYFRHQTYQTTT</sequence>
<dbReference type="EMBL" id="JACGWO010000002">
    <property type="protein sequence ID" value="KAK4434918.1"/>
    <property type="molecule type" value="Genomic_DNA"/>
</dbReference>
<feature type="non-terminal residue" evidence="1">
    <location>
        <position position="136"/>
    </location>
</feature>
<organism evidence="1 2">
    <name type="scientific">Sesamum alatum</name>
    <dbReference type="NCBI Taxonomy" id="300844"/>
    <lineage>
        <taxon>Eukaryota</taxon>
        <taxon>Viridiplantae</taxon>
        <taxon>Streptophyta</taxon>
        <taxon>Embryophyta</taxon>
        <taxon>Tracheophyta</taxon>
        <taxon>Spermatophyta</taxon>
        <taxon>Magnoliopsida</taxon>
        <taxon>eudicotyledons</taxon>
        <taxon>Gunneridae</taxon>
        <taxon>Pentapetalae</taxon>
        <taxon>asterids</taxon>
        <taxon>lamiids</taxon>
        <taxon>Lamiales</taxon>
        <taxon>Pedaliaceae</taxon>
        <taxon>Sesamum</taxon>
    </lineage>
</organism>
<dbReference type="Proteomes" id="UP001293254">
    <property type="component" value="Unassembled WGS sequence"/>
</dbReference>
<reference evidence="1" key="2">
    <citation type="journal article" date="2024" name="Plant">
        <title>Genomic evolution and insights into agronomic trait innovations of Sesamum species.</title>
        <authorList>
            <person name="Miao H."/>
            <person name="Wang L."/>
            <person name="Qu L."/>
            <person name="Liu H."/>
            <person name="Sun Y."/>
            <person name="Le M."/>
            <person name="Wang Q."/>
            <person name="Wei S."/>
            <person name="Zheng Y."/>
            <person name="Lin W."/>
            <person name="Duan Y."/>
            <person name="Cao H."/>
            <person name="Xiong S."/>
            <person name="Wang X."/>
            <person name="Wei L."/>
            <person name="Li C."/>
            <person name="Ma Q."/>
            <person name="Ju M."/>
            <person name="Zhao R."/>
            <person name="Li G."/>
            <person name="Mu C."/>
            <person name="Tian Q."/>
            <person name="Mei H."/>
            <person name="Zhang T."/>
            <person name="Gao T."/>
            <person name="Zhang H."/>
        </authorList>
    </citation>
    <scope>NUCLEOTIDE SEQUENCE</scope>
    <source>
        <strain evidence="1">3651</strain>
    </source>
</reference>
<proteinExistence type="predicted"/>
<dbReference type="AlphaFoldDB" id="A0AAE1YRX6"/>
<protein>
    <submittedName>
        <fullName evidence="1">Uncharacterized protein</fullName>
    </submittedName>
</protein>
<evidence type="ECO:0000313" key="1">
    <source>
        <dbReference type="EMBL" id="KAK4434918.1"/>
    </source>
</evidence>
<feature type="non-terminal residue" evidence="1">
    <location>
        <position position="1"/>
    </location>
</feature>
<keyword evidence="2" id="KW-1185">Reference proteome</keyword>
<reference evidence="1" key="1">
    <citation type="submission" date="2020-06" db="EMBL/GenBank/DDBJ databases">
        <authorList>
            <person name="Li T."/>
            <person name="Hu X."/>
            <person name="Zhang T."/>
            <person name="Song X."/>
            <person name="Zhang H."/>
            <person name="Dai N."/>
            <person name="Sheng W."/>
            <person name="Hou X."/>
            <person name="Wei L."/>
        </authorList>
    </citation>
    <scope>NUCLEOTIDE SEQUENCE</scope>
    <source>
        <strain evidence="1">3651</strain>
        <tissue evidence="1">Leaf</tissue>
    </source>
</reference>
<gene>
    <name evidence="1" type="ORF">Salat_0654700</name>
</gene>